<evidence type="ECO:0000313" key="2">
    <source>
        <dbReference type="Proteomes" id="UP000028582"/>
    </source>
</evidence>
<name>A0A081A796_PHYNI</name>
<gene>
    <name evidence="1" type="ORF">F444_09585</name>
</gene>
<sequence length="199" mass="21867">MASTPEDVVMEAAQAVESKEAVEVVEAADSVQDVEIVEVVPPPAKRVKSETTGRSCKFCSNKKIVAAGCAFQACKKCCLAREGMCPTHPKEMEKPDAEHAKPKKPVLKNEFRETNFHYYGETVTIFCVRDFFENKKLSQGVLNDQERAERVSGKVWGRRKKKNAANPKTKELIQCALGKRPAPEGYGADAPAPITVVDA</sequence>
<accession>A0A081A796</accession>
<protein>
    <submittedName>
        <fullName evidence="1">Uncharacterized protein</fullName>
    </submittedName>
</protein>
<proteinExistence type="predicted"/>
<dbReference type="OrthoDB" id="167673at2759"/>
<dbReference type="EMBL" id="ANJA01001759">
    <property type="protein sequence ID" value="ETO74757.1"/>
    <property type="molecule type" value="Genomic_DNA"/>
</dbReference>
<reference evidence="1 2" key="1">
    <citation type="submission" date="2013-11" db="EMBL/GenBank/DDBJ databases">
        <title>The Genome Sequence of Phytophthora parasitica P1976.</title>
        <authorList>
            <consortium name="The Broad Institute Genomics Platform"/>
            <person name="Russ C."/>
            <person name="Tyler B."/>
            <person name="Panabieres F."/>
            <person name="Shan W."/>
            <person name="Tripathy S."/>
            <person name="Grunwald N."/>
            <person name="Machado M."/>
            <person name="Johnson C.S."/>
            <person name="Walker B."/>
            <person name="Young S."/>
            <person name="Zeng Q."/>
            <person name="Gargeya S."/>
            <person name="Fitzgerald M."/>
            <person name="Haas B."/>
            <person name="Abouelleil A."/>
            <person name="Allen A.W."/>
            <person name="Alvarado L."/>
            <person name="Arachchi H.M."/>
            <person name="Berlin A.M."/>
            <person name="Chapman S.B."/>
            <person name="Gainer-Dewar J."/>
            <person name="Goldberg J."/>
            <person name="Griggs A."/>
            <person name="Gujja S."/>
            <person name="Hansen M."/>
            <person name="Howarth C."/>
            <person name="Imamovic A."/>
            <person name="Ireland A."/>
            <person name="Larimer J."/>
            <person name="McCowan C."/>
            <person name="Murphy C."/>
            <person name="Pearson M."/>
            <person name="Poon T.W."/>
            <person name="Priest M."/>
            <person name="Roberts A."/>
            <person name="Saif S."/>
            <person name="Shea T."/>
            <person name="Sisk P."/>
            <person name="Sykes S."/>
            <person name="Wortman J."/>
            <person name="Nusbaum C."/>
            <person name="Birren B."/>
        </authorList>
    </citation>
    <scope>NUCLEOTIDE SEQUENCE [LARGE SCALE GENOMIC DNA]</scope>
    <source>
        <strain evidence="1 2">P1976</strain>
    </source>
</reference>
<organism evidence="1 2">
    <name type="scientific">Phytophthora nicotianae P1976</name>
    <dbReference type="NCBI Taxonomy" id="1317066"/>
    <lineage>
        <taxon>Eukaryota</taxon>
        <taxon>Sar</taxon>
        <taxon>Stramenopiles</taxon>
        <taxon>Oomycota</taxon>
        <taxon>Peronosporomycetes</taxon>
        <taxon>Peronosporales</taxon>
        <taxon>Peronosporaceae</taxon>
        <taxon>Phytophthora</taxon>
    </lineage>
</organism>
<comment type="caution">
    <text evidence="1">The sequence shown here is derived from an EMBL/GenBank/DDBJ whole genome shotgun (WGS) entry which is preliminary data.</text>
</comment>
<evidence type="ECO:0000313" key="1">
    <source>
        <dbReference type="EMBL" id="ETO74757.1"/>
    </source>
</evidence>
<dbReference type="AlphaFoldDB" id="A0A081A796"/>
<dbReference type="Proteomes" id="UP000028582">
    <property type="component" value="Unassembled WGS sequence"/>
</dbReference>